<feature type="transmembrane region" description="Helical" evidence="11">
    <location>
        <begin position="351"/>
        <end position="383"/>
    </location>
</feature>
<dbReference type="InterPro" id="IPR004299">
    <property type="entry name" value="MBOAT_fam"/>
</dbReference>
<evidence type="ECO:0000256" key="7">
    <source>
        <dbReference type="ARBA" id="ARBA00023136"/>
    </source>
</evidence>
<dbReference type="AlphaFoldDB" id="A0AAN7V9L2"/>
<evidence type="ECO:0000256" key="5">
    <source>
        <dbReference type="ARBA" id="ARBA00022824"/>
    </source>
</evidence>
<evidence type="ECO:0000256" key="1">
    <source>
        <dbReference type="ARBA" id="ARBA00004477"/>
    </source>
</evidence>
<name>A0AAN7V9L2_9COLE</name>
<evidence type="ECO:0000313" key="13">
    <source>
        <dbReference type="Proteomes" id="UP001329430"/>
    </source>
</evidence>
<evidence type="ECO:0000256" key="6">
    <source>
        <dbReference type="ARBA" id="ARBA00022989"/>
    </source>
</evidence>
<feature type="transmembrane region" description="Helical" evidence="11">
    <location>
        <begin position="126"/>
        <end position="145"/>
    </location>
</feature>
<dbReference type="Proteomes" id="UP001329430">
    <property type="component" value="Chromosome 7"/>
</dbReference>
<keyword evidence="4 11" id="KW-0812">Transmembrane</keyword>
<gene>
    <name evidence="12" type="ORF">RI129_010055</name>
</gene>
<keyword evidence="13" id="KW-1185">Reference proteome</keyword>
<comment type="subcellular location">
    <subcellularLocation>
        <location evidence="1 9">Endoplasmic reticulum membrane</location>
        <topology evidence="1 9">Multi-pass membrane protein</topology>
    </subcellularLocation>
</comment>
<feature type="transmembrane region" description="Helical" evidence="11">
    <location>
        <begin position="92"/>
        <end position="114"/>
    </location>
</feature>
<dbReference type="GO" id="GO:0005789">
    <property type="term" value="C:endoplasmic reticulum membrane"/>
    <property type="evidence" value="ECO:0007669"/>
    <property type="project" value="UniProtKB-SubCell"/>
</dbReference>
<evidence type="ECO:0000256" key="9">
    <source>
        <dbReference type="PIRNR" id="PIRNR000439"/>
    </source>
</evidence>
<keyword evidence="6 11" id="KW-1133">Transmembrane helix</keyword>
<keyword evidence="7 9" id="KW-0472">Membrane</keyword>
<dbReference type="Pfam" id="PF03062">
    <property type="entry name" value="MBOAT"/>
    <property type="match status" value="1"/>
</dbReference>
<feature type="transmembrane region" description="Helical" evidence="11">
    <location>
        <begin position="264"/>
        <end position="282"/>
    </location>
</feature>
<evidence type="ECO:0000313" key="12">
    <source>
        <dbReference type="EMBL" id="KAK5641508.1"/>
    </source>
</evidence>
<dbReference type="PANTHER" id="PTHR10408:SF8">
    <property type="entry name" value="O-ACYLTRANSFERASE"/>
    <property type="match status" value="1"/>
</dbReference>
<evidence type="ECO:0000256" key="10">
    <source>
        <dbReference type="PIRSR" id="PIRSR000439-1"/>
    </source>
</evidence>
<dbReference type="PANTHER" id="PTHR10408">
    <property type="entry name" value="STEROL O-ACYLTRANSFERASE"/>
    <property type="match status" value="1"/>
</dbReference>
<evidence type="ECO:0000256" key="11">
    <source>
        <dbReference type="SAM" id="Phobius"/>
    </source>
</evidence>
<keyword evidence="8 9" id="KW-0012">Acyltransferase</keyword>
<dbReference type="EMBL" id="JAVRBK010000007">
    <property type="protein sequence ID" value="KAK5641508.1"/>
    <property type="molecule type" value="Genomic_DNA"/>
</dbReference>
<protein>
    <recommendedName>
        <fullName evidence="9">O-acyltransferase</fullName>
    </recommendedName>
</protein>
<evidence type="ECO:0000256" key="4">
    <source>
        <dbReference type="ARBA" id="ARBA00022692"/>
    </source>
</evidence>
<dbReference type="GO" id="GO:0008203">
    <property type="term" value="P:cholesterol metabolic process"/>
    <property type="evidence" value="ECO:0007669"/>
    <property type="project" value="TreeGrafter"/>
</dbReference>
<comment type="caution">
    <text evidence="12">The sequence shown here is derived from an EMBL/GenBank/DDBJ whole genome shotgun (WGS) entry which is preliminary data.</text>
</comment>
<dbReference type="InterPro" id="IPR014371">
    <property type="entry name" value="Oat_ACAT_DAG_ARE"/>
</dbReference>
<dbReference type="PIRSF" id="PIRSF000439">
    <property type="entry name" value="Oat_ACAT_DAG_ARE"/>
    <property type="match status" value="1"/>
</dbReference>
<comment type="similarity">
    <text evidence="2 9">Belongs to the membrane-bound acyltransferase family. Sterol o-acyltransferase subfamily.</text>
</comment>
<feature type="transmembrane region" description="Helical" evidence="11">
    <location>
        <begin position="220"/>
        <end position="243"/>
    </location>
</feature>
<organism evidence="12 13">
    <name type="scientific">Pyrocoelia pectoralis</name>
    <dbReference type="NCBI Taxonomy" id="417401"/>
    <lineage>
        <taxon>Eukaryota</taxon>
        <taxon>Metazoa</taxon>
        <taxon>Ecdysozoa</taxon>
        <taxon>Arthropoda</taxon>
        <taxon>Hexapoda</taxon>
        <taxon>Insecta</taxon>
        <taxon>Pterygota</taxon>
        <taxon>Neoptera</taxon>
        <taxon>Endopterygota</taxon>
        <taxon>Coleoptera</taxon>
        <taxon>Polyphaga</taxon>
        <taxon>Elateriformia</taxon>
        <taxon>Elateroidea</taxon>
        <taxon>Lampyridae</taxon>
        <taxon>Lampyrinae</taxon>
        <taxon>Pyrocoelia</taxon>
    </lineage>
</organism>
<sequence>MTTKRKGNSEEKINHNENGNINGIKLPCKIFKPRESLLTELFKDKNMKTVYDAWPGIFFSTILYSILKNYQQDGRLYFDTTNYRMAFSQFDVALMIWLCMFVSNLSVYFVFVLWAHMRKTISHKFYWDRTFVLMCFLYVFGLSYYPARLTVSNELGVASSLAIMMEMTRFQMKFYAFVRSNCPKFLEAKKAEPPTLSHYLYFSFAPTLVYKDVYPRSNGIRWYFVATCFVEVVQIILVFNVMYENTYMHDLKEYGIKKYTSMDIIVIIVRHSFVALSVYTMFQFACHNYMNGAAELLRFSDRQFYKDWWTAKGVDEFLRKWNTFIYDWLFVYVYKDCYERLPLGRKDRSRLAVLLLSAFFHDMIMCVTCRHYLPVMTFTYVLLILFRTLLNSNKLILFFIGIYVSGMFTLYTAECYARINCPLESETNWDIIKPRLFYC</sequence>
<reference evidence="12 13" key="1">
    <citation type="journal article" date="2024" name="Insects">
        <title>An Improved Chromosome-Level Genome Assembly of the Firefly Pyrocoelia pectoralis.</title>
        <authorList>
            <person name="Fu X."/>
            <person name="Meyer-Rochow V.B."/>
            <person name="Ballantyne L."/>
            <person name="Zhu X."/>
        </authorList>
    </citation>
    <scope>NUCLEOTIDE SEQUENCE [LARGE SCALE GENOMIC DNA]</scope>
    <source>
        <strain evidence="12">XCY_ONT2</strain>
    </source>
</reference>
<keyword evidence="5 9" id="KW-0256">Endoplasmic reticulum</keyword>
<evidence type="ECO:0000256" key="3">
    <source>
        <dbReference type="ARBA" id="ARBA00022679"/>
    </source>
</evidence>
<evidence type="ECO:0000256" key="8">
    <source>
        <dbReference type="ARBA" id="ARBA00023315"/>
    </source>
</evidence>
<evidence type="ECO:0000256" key="2">
    <source>
        <dbReference type="ARBA" id="ARBA00009010"/>
    </source>
</evidence>
<accession>A0AAN7V9L2</accession>
<feature type="transmembrane region" description="Helical" evidence="11">
    <location>
        <begin position="395"/>
        <end position="413"/>
    </location>
</feature>
<proteinExistence type="inferred from homology"/>
<dbReference type="GO" id="GO:0008374">
    <property type="term" value="F:O-acyltransferase activity"/>
    <property type="evidence" value="ECO:0007669"/>
    <property type="project" value="InterPro"/>
</dbReference>
<keyword evidence="3 9" id="KW-0808">Transferase</keyword>
<feature type="active site" evidence="10">
    <location>
        <position position="361"/>
    </location>
</feature>